<organism evidence="4">
    <name type="scientific">Actinomyces timonensis</name>
    <dbReference type="NCBI Taxonomy" id="1288391"/>
    <lineage>
        <taxon>Bacteria</taxon>
        <taxon>Bacillati</taxon>
        <taxon>Actinomycetota</taxon>
        <taxon>Actinomycetes</taxon>
        <taxon>Actinomycetales</taxon>
        <taxon>Actinomycetaceae</taxon>
        <taxon>Actinomyces</taxon>
    </lineage>
</organism>
<dbReference type="InterPro" id="IPR019554">
    <property type="entry name" value="Soluble_ligand-bd"/>
</dbReference>
<dbReference type="EMBL" id="CP159989">
    <property type="protein sequence ID" value="XCP81781.1"/>
    <property type="molecule type" value="Genomic_DNA"/>
</dbReference>
<dbReference type="Gene3D" id="1.10.150.320">
    <property type="entry name" value="Photosystem II 12 kDa extrinsic protein"/>
    <property type="match status" value="1"/>
</dbReference>
<protein>
    <submittedName>
        <fullName evidence="4">ComEA family DNA-binding protein</fullName>
    </submittedName>
</protein>
<dbReference type="InterPro" id="IPR010994">
    <property type="entry name" value="RuvA_2-like"/>
</dbReference>
<keyword evidence="4" id="KW-0238">DNA-binding</keyword>
<dbReference type="GO" id="GO:0015628">
    <property type="term" value="P:protein secretion by the type II secretion system"/>
    <property type="evidence" value="ECO:0007669"/>
    <property type="project" value="TreeGrafter"/>
</dbReference>
<keyword evidence="2" id="KW-0472">Membrane</keyword>
<dbReference type="PANTHER" id="PTHR21180:SF32">
    <property type="entry name" value="ENDONUCLEASE_EXONUCLEASE_PHOSPHATASE FAMILY DOMAIN-CONTAINING PROTEIN 1"/>
    <property type="match status" value="1"/>
</dbReference>
<dbReference type="InterPro" id="IPR051675">
    <property type="entry name" value="Endo/Exo/Phosphatase_dom_1"/>
</dbReference>
<dbReference type="Pfam" id="PF12836">
    <property type="entry name" value="HHH_3"/>
    <property type="match status" value="1"/>
</dbReference>
<dbReference type="NCBIfam" id="TIGR00426">
    <property type="entry name" value="competence protein ComEA helix-hairpin-helix repeat region"/>
    <property type="match status" value="1"/>
</dbReference>
<reference evidence="4" key="1">
    <citation type="submission" date="2024-05" db="EMBL/GenBank/DDBJ databases">
        <title>Draft genome assemblies of 36 bacteria isolated from hibernating arctic ground squirrels.</title>
        <authorList>
            <person name="McKee H."/>
            <person name="Mullen L."/>
            <person name="Drown D.M."/>
            <person name="Duddleston K.N."/>
        </authorList>
    </citation>
    <scope>NUCLEOTIDE SEQUENCE</scope>
    <source>
        <strain evidence="4">AR004</strain>
    </source>
</reference>
<evidence type="ECO:0000259" key="3">
    <source>
        <dbReference type="SMART" id="SM00278"/>
    </source>
</evidence>
<gene>
    <name evidence="4" type="ORF">ABXS69_07180</name>
</gene>
<proteinExistence type="predicted"/>
<dbReference type="RefSeq" id="WP_366180037.1">
    <property type="nucleotide sequence ID" value="NZ_CP159989.1"/>
</dbReference>
<dbReference type="SUPFAM" id="SSF47781">
    <property type="entry name" value="RuvA domain 2-like"/>
    <property type="match status" value="1"/>
</dbReference>
<dbReference type="Pfam" id="PF10531">
    <property type="entry name" value="SLBB"/>
    <property type="match status" value="1"/>
</dbReference>
<dbReference type="InterPro" id="IPR004509">
    <property type="entry name" value="Competence_ComEA_HhH"/>
</dbReference>
<keyword evidence="2" id="KW-1133">Transmembrane helix</keyword>
<feature type="region of interest" description="Disordered" evidence="1">
    <location>
        <begin position="176"/>
        <end position="209"/>
    </location>
</feature>
<feature type="domain" description="Helix-hairpin-helix DNA-binding motif class 1" evidence="3">
    <location>
        <begin position="217"/>
        <end position="236"/>
    </location>
</feature>
<dbReference type="SMART" id="SM00278">
    <property type="entry name" value="HhH1"/>
    <property type="match status" value="2"/>
</dbReference>
<name>A0AAU8MZT6_9ACTO</name>
<dbReference type="GO" id="GO:0003677">
    <property type="term" value="F:DNA binding"/>
    <property type="evidence" value="ECO:0007669"/>
    <property type="project" value="UniProtKB-KW"/>
</dbReference>
<feature type="compositionally biased region" description="Gly residues" evidence="1">
    <location>
        <begin position="197"/>
        <end position="207"/>
    </location>
</feature>
<dbReference type="GO" id="GO:0015627">
    <property type="term" value="C:type II protein secretion system complex"/>
    <property type="evidence" value="ECO:0007669"/>
    <property type="project" value="TreeGrafter"/>
</dbReference>
<dbReference type="PANTHER" id="PTHR21180">
    <property type="entry name" value="ENDONUCLEASE/EXONUCLEASE/PHOSPHATASE FAMILY DOMAIN-CONTAINING PROTEIN 1"/>
    <property type="match status" value="1"/>
</dbReference>
<dbReference type="AlphaFoldDB" id="A0AAU8MZT6"/>
<keyword evidence="2" id="KW-0812">Transmembrane</keyword>
<dbReference type="GO" id="GO:0006281">
    <property type="term" value="P:DNA repair"/>
    <property type="evidence" value="ECO:0007669"/>
    <property type="project" value="InterPro"/>
</dbReference>
<feature type="transmembrane region" description="Helical" evidence="2">
    <location>
        <begin position="45"/>
        <end position="66"/>
    </location>
</feature>
<evidence type="ECO:0000256" key="1">
    <source>
        <dbReference type="SAM" id="MobiDB-lite"/>
    </source>
</evidence>
<sequence length="269" mass="26172">MSGRQIAGGRAPRKRPLEDYVRIACAIDPQDPPVRPRRVAITPRAAIAGGILIIALALLLAIRSVLVSADTTARAPALAAGATGSPGAAGAARPTIVPSGLVTAGGGTAGPVGSGAADGAVVHVTGAVTSPGVVTLPAGARVADALNAAGGAAPDADMEQLNLARVVVDGEQIRVPRQGEELPPAAPGPTGPSAAGAGAGRDSGGSGRVDINTADATALEALPGVGPALAKRIVDYRAEHGPFATVDSLIDVPGIGQAKLEALRGSATV</sequence>
<accession>A0AAU8MZT6</accession>
<evidence type="ECO:0000256" key="2">
    <source>
        <dbReference type="SAM" id="Phobius"/>
    </source>
</evidence>
<evidence type="ECO:0000313" key="4">
    <source>
        <dbReference type="EMBL" id="XCP81781.1"/>
    </source>
</evidence>
<dbReference type="Gene3D" id="3.10.560.10">
    <property type="entry name" value="Outer membrane lipoprotein wza domain like"/>
    <property type="match status" value="1"/>
</dbReference>
<dbReference type="InterPro" id="IPR003583">
    <property type="entry name" value="Hlx-hairpin-Hlx_DNA-bd_motif"/>
</dbReference>
<feature type="domain" description="Helix-hairpin-helix DNA-binding motif class 1" evidence="3">
    <location>
        <begin position="247"/>
        <end position="266"/>
    </location>
</feature>